<organism evidence="12">
    <name type="scientific">Proboscia inermis</name>
    <dbReference type="NCBI Taxonomy" id="420281"/>
    <lineage>
        <taxon>Eukaryota</taxon>
        <taxon>Sar</taxon>
        <taxon>Stramenopiles</taxon>
        <taxon>Ochrophyta</taxon>
        <taxon>Bacillariophyta</taxon>
        <taxon>Coscinodiscophyceae</taxon>
        <taxon>Rhizosoleniophycidae</taxon>
        <taxon>Rhizosoleniales</taxon>
        <taxon>Rhizosoleniaceae</taxon>
        <taxon>Proboscia</taxon>
    </lineage>
</organism>
<evidence type="ECO:0000256" key="9">
    <source>
        <dbReference type="ARBA" id="ARBA00023239"/>
    </source>
</evidence>
<dbReference type="PANTHER" id="PTHR12743">
    <property type="entry name" value="CYTOCHROME C1 HEME LYASE"/>
    <property type="match status" value="1"/>
</dbReference>
<dbReference type="PROSITE" id="PS00822">
    <property type="entry name" value="CYTO_HEME_LYASE_2"/>
    <property type="match status" value="1"/>
</dbReference>
<evidence type="ECO:0000313" key="12">
    <source>
        <dbReference type="EMBL" id="CAD8410628.1"/>
    </source>
</evidence>
<evidence type="ECO:0000256" key="2">
    <source>
        <dbReference type="ARBA" id="ARBA00007255"/>
    </source>
</evidence>
<comment type="similarity">
    <text evidence="2 10">Belongs to the cytochrome c-type heme lyase family.</text>
</comment>
<feature type="region of interest" description="Disordered" evidence="11">
    <location>
        <begin position="1"/>
        <end position="42"/>
    </location>
</feature>
<evidence type="ECO:0000256" key="10">
    <source>
        <dbReference type="RuleBase" id="RU363130"/>
    </source>
</evidence>
<feature type="compositionally biased region" description="Polar residues" evidence="11">
    <location>
        <begin position="23"/>
        <end position="36"/>
    </location>
</feature>
<accession>A0A7S0C270</accession>
<dbReference type="GO" id="GO:0004408">
    <property type="term" value="F:holocytochrome-c synthase activity"/>
    <property type="evidence" value="ECO:0007669"/>
    <property type="project" value="UniProtKB-EC"/>
</dbReference>
<dbReference type="GO" id="GO:0046872">
    <property type="term" value="F:metal ion binding"/>
    <property type="evidence" value="ECO:0007669"/>
    <property type="project" value="UniProtKB-KW"/>
</dbReference>
<evidence type="ECO:0000256" key="11">
    <source>
        <dbReference type="SAM" id="MobiDB-lite"/>
    </source>
</evidence>
<dbReference type="InterPro" id="IPR000511">
    <property type="entry name" value="Holocyt_c/c1_synthase"/>
</dbReference>
<dbReference type="Pfam" id="PF01265">
    <property type="entry name" value="Cyto_heme_lyase"/>
    <property type="match status" value="2"/>
</dbReference>
<evidence type="ECO:0000256" key="8">
    <source>
        <dbReference type="ARBA" id="ARBA00023136"/>
    </source>
</evidence>
<dbReference type="AlphaFoldDB" id="A0A7S0C270"/>
<proteinExistence type="inferred from homology"/>
<keyword evidence="6 10" id="KW-0408">Iron</keyword>
<keyword evidence="5 10" id="KW-0999">Mitochondrion inner membrane</keyword>
<keyword evidence="8 10" id="KW-0472">Membrane</keyword>
<dbReference type="EC" id="4.4.1.17" evidence="10"/>
<dbReference type="EMBL" id="HBEL01014145">
    <property type="protein sequence ID" value="CAD8410628.1"/>
    <property type="molecule type" value="Transcribed_RNA"/>
</dbReference>
<comment type="function">
    <text evidence="10">Lyase that catalyzes the covalent linking of the heme group to the cytochrome C apoprotein to produce the mature functional cytochrome.</text>
</comment>
<comment type="catalytic activity">
    <reaction evidence="10">
        <text>holo-[cytochrome c] = apo-[cytochrome c] + heme b</text>
        <dbReference type="Rhea" id="RHEA:22648"/>
        <dbReference type="Rhea" id="RHEA-COMP:10725"/>
        <dbReference type="Rhea" id="RHEA-COMP:10726"/>
        <dbReference type="ChEBI" id="CHEBI:29950"/>
        <dbReference type="ChEBI" id="CHEBI:60344"/>
        <dbReference type="ChEBI" id="CHEBI:83739"/>
        <dbReference type="EC" id="4.4.1.17"/>
    </reaction>
</comment>
<evidence type="ECO:0000256" key="1">
    <source>
        <dbReference type="ARBA" id="ARBA00004273"/>
    </source>
</evidence>
<evidence type="ECO:0000256" key="5">
    <source>
        <dbReference type="ARBA" id="ARBA00022792"/>
    </source>
</evidence>
<evidence type="ECO:0000256" key="6">
    <source>
        <dbReference type="ARBA" id="ARBA00023004"/>
    </source>
</evidence>
<sequence>MSTRRIVSTIPRGETLTPAPVHQAQTTPTQQETNVPTPDPNDPAWVYPSEQQFYNAMKRKGYQPDAQSMHTVVSIHNAVNERTWSLVQKWEATLHDCPNPRLVRFLGRPDDRSPRALFNEYVLMKSPPFDRHDWVVDRGDGVERRYVIDFYDGNPQTGGFTGSQKSKKPVSMHLDVRPALDDPMAAVDRVRMGFREMLPGIFGELDELQKNNKSLGRKMTMLQPKAAASAAASDKAYADCTKTRS</sequence>
<gene>
    <name evidence="12" type="ORF">PINE0816_LOCUS6751</name>
</gene>
<reference evidence="12" key="1">
    <citation type="submission" date="2021-01" db="EMBL/GenBank/DDBJ databases">
        <authorList>
            <person name="Corre E."/>
            <person name="Pelletier E."/>
            <person name="Niang G."/>
            <person name="Scheremetjew M."/>
            <person name="Finn R."/>
            <person name="Kale V."/>
            <person name="Holt S."/>
            <person name="Cochrane G."/>
            <person name="Meng A."/>
            <person name="Brown T."/>
            <person name="Cohen L."/>
        </authorList>
    </citation>
    <scope>NUCLEOTIDE SEQUENCE</scope>
    <source>
        <strain evidence="12">CCAP1064/1</strain>
    </source>
</reference>
<keyword evidence="7 10" id="KW-0496">Mitochondrion</keyword>
<keyword evidence="4 10" id="KW-0479">Metal-binding</keyword>
<dbReference type="PANTHER" id="PTHR12743:SF0">
    <property type="entry name" value="HOLOCYTOCHROME C-TYPE SYNTHASE"/>
    <property type="match status" value="1"/>
</dbReference>
<dbReference type="GO" id="GO:0005743">
    <property type="term" value="C:mitochondrial inner membrane"/>
    <property type="evidence" value="ECO:0007669"/>
    <property type="project" value="UniProtKB-SubCell"/>
</dbReference>
<evidence type="ECO:0000256" key="7">
    <source>
        <dbReference type="ARBA" id="ARBA00023128"/>
    </source>
</evidence>
<evidence type="ECO:0000256" key="4">
    <source>
        <dbReference type="ARBA" id="ARBA00022723"/>
    </source>
</evidence>
<dbReference type="PROSITE" id="PS00821">
    <property type="entry name" value="CYTO_HEME_LYASE_1"/>
    <property type="match status" value="1"/>
</dbReference>
<protein>
    <recommendedName>
        <fullName evidence="10">Holocytochrome c-type synthase</fullName>
        <ecNumber evidence="10">4.4.1.17</ecNumber>
    </recommendedName>
</protein>
<keyword evidence="9 10" id="KW-0456">Lyase</keyword>
<name>A0A7S0C270_9STRA</name>
<evidence type="ECO:0000256" key="3">
    <source>
        <dbReference type="ARBA" id="ARBA00022617"/>
    </source>
</evidence>
<comment type="subcellular location">
    <subcellularLocation>
        <location evidence="1 10">Mitochondrion inner membrane</location>
    </subcellularLocation>
</comment>
<keyword evidence="3 10" id="KW-0349">Heme</keyword>